<keyword evidence="1" id="KW-0472">Membrane</keyword>
<dbReference type="PATRIC" id="fig|861299.3.peg.896"/>
<dbReference type="InParanoid" id="W0RDM1"/>
<evidence type="ECO:0000313" key="2">
    <source>
        <dbReference type="EMBL" id="AHG88420.1"/>
    </source>
</evidence>
<evidence type="ECO:0000313" key="3">
    <source>
        <dbReference type="Proteomes" id="UP000019151"/>
    </source>
</evidence>
<evidence type="ECO:0000256" key="1">
    <source>
        <dbReference type="SAM" id="Phobius"/>
    </source>
</evidence>
<protein>
    <recommendedName>
        <fullName evidence="4">NfeD-like C-terminal domain-containing protein</fullName>
    </recommendedName>
</protein>
<name>W0RDM1_9BACT</name>
<dbReference type="OrthoDB" id="289477at2"/>
<dbReference type="eggNOG" id="ENOG503025B">
    <property type="taxonomic scope" value="Bacteria"/>
</dbReference>
<feature type="transmembrane region" description="Helical" evidence="1">
    <location>
        <begin position="50"/>
        <end position="69"/>
    </location>
</feature>
<keyword evidence="1" id="KW-1133">Transmembrane helix</keyword>
<dbReference type="AlphaFoldDB" id="W0RDM1"/>
<proteinExistence type="predicted"/>
<gene>
    <name evidence="2" type="ORF">J421_0883</name>
</gene>
<dbReference type="RefSeq" id="WP_025409959.1">
    <property type="nucleotide sequence ID" value="NZ_CP007128.1"/>
</dbReference>
<feature type="transmembrane region" description="Helical" evidence="1">
    <location>
        <begin position="76"/>
        <end position="101"/>
    </location>
</feature>
<dbReference type="InterPro" id="IPR012340">
    <property type="entry name" value="NA-bd_OB-fold"/>
</dbReference>
<dbReference type="Gene3D" id="2.40.50.140">
    <property type="entry name" value="Nucleic acid-binding proteins"/>
    <property type="match status" value="1"/>
</dbReference>
<keyword evidence="1" id="KW-0812">Transmembrane</keyword>
<dbReference type="Proteomes" id="UP000019151">
    <property type="component" value="Chromosome"/>
</dbReference>
<reference evidence="2 3" key="1">
    <citation type="journal article" date="2014" name="Genome Announc.">
        <title>Genome Sequence and Methylome of Soil Bacterium Gemmatirosa kalamazoonensis KBS708T, a Member of the Rarely Cultivated Gemmatimonadetes Phylum.</title>
        <authorList>
            <person name="Debruyn J.M."/>
            <person name="Radosevich M."/>
            <person name="Wommack K.E."/>
            <person name="Polson S.W."/>
            <person name="Hauser L.J."/>
            <person name="Fawaz M.N."/>
            <person name="Korlach J."/>
            <person name="Tsai Y.C."/>
        </authorList>
    </citation>
    <scope>NUCLEOTIDE SEQUENCE [LARGE SCALE GENOMIC DNA]</scope>
    <source>
        <strain evidence="2 3">KBS708</strain>
    </source>
</reference>
<sequence length="183" mass="18704">MPTFFLACALLGGGVVLLQLVATLLGLDHDAHDLHAPHAHDAAQGLHLGSLRALSAGLAFFGLTGYGLLRAGWGTPAVLGLSVVAGVAALVVVAVLLRLMLRLESDGTVRIENAVWQPATVYVPIPGARAGAGKVTLSLQGRLVEYQAVTGEGALPTGTPVTVVDVVAPDTLEVVRTPATPLD</sequence>
<keyword evidence="3" id="KW-1185">Reference proteome</keyword>
<accession>W0RDM1</accession>
<dbReference type="EMBL" id="CP007128">
    <property type="protein sequence ID" value="AHG88420.1"/>
    <property type="molecule type" value="Genomic_DNA"/>
</dbReference>
<evidence type="ECO:0008006" key="4">
    <source>
        <dbReference type="Google" id="ProtNLM"/>
    </source>
</evidence>
<dbReference type="STRING" id="861299.J421_0883"/>
<dbReference type="HOGENOM" id="CLU_102174_1_0_0"/>
<dbReference type="KEGG" id="gba:J421_0883"/>
<organism evidence="2 3">
    <name type="scientific">Gemmatirosa kalamazoonensis</name>
    <dbReference type="NCBI Taxonomy" id="861299"/>
    <lineage>
        <taxon>Bacteria</taxon>
        <taxon>Pseudomonadati</taxon>
        <taxon>Gemmatimonadota</taxon>
        <taxon>Gemmatimonadia</taxon>
        <taxon>Gemmatimonadales</taxon>
        <taxon>Gemmatimonadaceae</taxon>
        <taxon>Gemmatirosa</taxon>
    </lineage>
</organism>